<protein>
    <submittedName>
        <fullName evidence="2">Unannotated protein</fullName>
    </submittedName>
</protein>
<evidence type="ECO:0000256" key="1">
    <source>
        <dbReference type="SAM" id="Coils"/>
    </source>
</evidence>
<keyword evidence="1" id="KW-0175">Coiled coil</keyword>
<reference evidence="2" key="1">
    <citation type="submission" date="2020-05" db="EMBL/GenBank/DDBJ databases">
        <authorList>
            <person name="Chiriac C."/>
            <person name="Salcher M."/>
            <person name="Ghai R."/>
            <person name="Kavagutti S V."/>
        </authorList>
    </citation>
    <scope>NUCLEOTIDE SEQUENCE</scope>
</reference>
<gene>
    <name evidence="2" type="ORF">UFOPK2852_00563</name>
</gene>
<sequence length="190" mass="19798">MSKKISALSIVALVLAGTFVNVSSASAATPYKACKPAKAKATIGKLSYTCAKNPATTSAKLVWVSKPCLDANANYKSALSITASNTATTTAAVNAAKRSIATNERQLASAQKNVDTWSKNMLSYPKNPSETEKKQIATVQEGIDRNKQRIADAQANISSLQAQVASATEQDAKNAAGLEAIKASVTSSCK</sequence>
<feature type="coiled-coil region" evidence="1">
    <location>
        <begin position="93"/>
        <end position="170"/>
    </location>
</feature>
<name>A0A6J6UBG2_9ZZZZ</name>
<dbReference type="AlphaFoldDB" id="A0A6J6UBG2"/>
<dbReference type="EMBL" id="CAEZZJ010000051">
    <property type="protein sequence ID" value="CAB4756916.1"/>
    <property type="molecule type" value="Genomic_DNA"/>
</dbReference>
<evidence type="ECO:0000313" key="2">
    <source>
        <dbReference type="EMBL" id="CAB4756916.1"/>
    </source>
</evidence>
<organism evidence="2">
    <name type="scientific">freshwater metagenome</name>
    <dbReference type="NCBI Taxonomy" id="449393"/>
    <lineage>
        <taxon>unclassified sequences</taxon>
        <taxon>metagenomes</taxon>
        <taxon>ecological metagenomes</taxon>
    </lineage>
</organism>
<accession>A0A6J6UBG2</accession>
<proteinExistence type="predicted"/>